<gene>
    <name evidence="3" type="ORF">SMN809_LOCUS73508</name>
</gene>
<dbReference type="AlphaFoldDB" id="A0A8S3I620"/>
<proteinExistence type="predicted"/>
<protein>
    <recommendedName>
        <fullName evidence="2">NVL2 nucleolin binding domain-containing protein</fullName>
    </recommendedName>
</protein>
<evidence type="ECO:0000313" key="3">
    <source>
        <dbReference type="EMBL" id="CAF5194611.1"/>
    </source>
</evidence>
<evidence type="ECO:0000256" key="1">
    <source>
        <dbReference type="SAM" id="MobiDB-lite"/>
    </source>
</evidence>
<organism evidence="3 4">
    <name type="scientific">Rotaria magnacalcarata</name>
    <dbReference type="NCBI Taxonomy" id="392030"/>
    <lineage>
        <taxon>Eukaryota</taxon>
        <taxon>Metazoa</taxon>
        <taxon>Spiralia</taxon>
        <taxon>Gnathifera</taxon>
        <taxon>Rotifera</taxon>
        <taxon>Eurotatoria</taxon>
        <taxon>Bdelloidea</taxon>
        <taxon>Philodinida</taxon>
        <taxon>Philodinidae</taxon>
        <taxon>Rotaria</taxon>
    </lineage>
</organism>
<comment type="caution">
    <text evidence="3">The sequence shown here is derived from an EMBL/GenBank/DDBJ whole genome shotgun (WGS) entry which is preliminary data.</text>
</comment>
<dbReference type="InterPro" id="IPR031996">
    <property type="entry name" value="NVL2_nucleolin-bd"/>
</dbReference>
<dbReference type="Pfam" id="PF16725">
    <property type="entry name" value="Nucleolin_bd"/>
    <property type="match status" value="1"/>
</dbReference>
<feature type="domain" description="NVL2 nucleolin binding" evidence="2">
    <location>
        <begin position="2"/>
        <end position="67"/>
    </location>
</feature>
<reference evidence="3" key="1">
    <citation type="submission" date="2021-02" db="EMBL/GenBank/DDBJ databases">
        <authorList>
            <person name="Nowell W R."/>
        </authorList>
    </citation>
    <scope>NUCLEOTIDE SEQUENCE</scope>
</reference>
<feature type="compositionally biased region" description="Polar residues" evidence="1">
    <location>
        <begin position="102"/>
        <end position="131"/>
    </location>
</feature>
<feature type="non-terminal residue" evidence="3">
    <location>
        <position position="158"/>
    </location>
</feature>
<dbReference type="EMBL" id="CAJOBI010328033">
    <property type="protein sequence ID" value="CAF5194611.1"/>
    <property type="molecule type" value="Genomic_DNA"/>
</dbReference>
<dbReference type="InterPro" id="IPR038100">
    <property type="entry name" value="NLV2_N_sf"/>
</dbReference>
<dbReference type="Gene3D" id="1.10.10.2010">
    <property type="match status" value="1"/>
</dbReference>
<feature type="compositionally biased region" description="Basic and acidic residues" evidence="1">
    <location>
        <begin position="132"/>
        <end position="150"/>
    </location>
</feature>
<name>A0A8S3I620_9BILA</name>
<feature type="region of interest" description="Disordered" evidence="1">
    <location>
        <begin position="80"/>
        <end position="158"/>
    </location>
</feature>
<feature type="compositionally biased region" description="Acidic residues" evidence="1">
    <location>
        <begin position="85"/>
        <end position="94"/>
    </location>
</feature>
<dbReference type="Proteomes" id="UP000676336">
    <property type="component" value="Unassembled WGS sequence"/>
</dbReference>
<evidence type="ECO:0000313" key="4">
    <source>
        <dbReference type="Proteomes" id="UP000676336"/>
    </source>
</evidence>
<sequence>MPSPYMVNNLLVSQLKEFLLEDAKRIRWSLERIAQALKDRYREYQRQKVRPFTRSVEKAYEILLADNEFLSFVSAKNENLKDDEISSDSEDEWDQQAAHRPNTMNQMVSNLYASNVGASSQGNSNVQMETSTKPEEEQQAKRKQTTEKSVKKVKRKKP</sequence>
<accession>A0A8S3I620</accession>
<evidence type="ECO:0000259" key="2">
    <source>
        <dbReference type="Pfam" id="PF16725"/>
    </source>
</evidence>